<dbReference type="SMART" id="SM01084">
    <property type="entry name" value="CKS"/>
    <property type="match status" value="1"/>
</dbReference>
<feature type="region of interest" description="Disordered" evidence="5">
    <location>
        <begin position="1"/>
        <end position="42"/>
    </location>
</feature>
<dbReference type="PANTHER" id="PTHR23415">
    <property type="entry name" value="CYCLIN-DEPENDENT KINASES REGULATORY SUBUNIT/60S RIBOSOME SUBUNIT BIOGENESIS PROTEIN NIP7"/>
    <property type="match status" value="1"/>
</dbReference>
<keyword evidence="3 4" id="KW-0131">Cell cycle</keyword>
<dbReference type="PRINTS" id="PR00296">
    <property type="entry name" value="CYCLINKINASE"/>
</dbReference>
<evidence type="ECO:0000256" key="4">
    <source>
        <dbReference type="RuleBase" id="RU311113"/>
    </source>
</evidence>
<protein>
    <recommendedName>
        <fullName evidence="4">Cyclin-dependent kinases regulatory subunit</fullName>
    </recommendedName>
</protein>
<dbReference type="PROSITE" id="PS00945">
    <property type="entry name" value="CKS_2"/>
    <property type="match status" value="1"/>
</dbReference>
<dbReference type="InterPro" id="IPR000789">
    <property type="entry name" value="Cyclin-dep_kinase_reg-sub"/>
</dbReference>
<dbReference type="EMBL" id="JAAAHY010000020">
    <property type="protein sequence ID" value="KAF9968463.1"/>
    <property type="molecule type" value="Genomic_DNA"/>
</dbReference>
<evidence type="ECO:0000256" key="2">
    <source>
        <dbReference type="ARBA" id="ARBA00022618"/>
    </source>
</evidence>
<dbReference type="Pfam" id="PF01111">
    <property type="entry name" value="CKS"/>
    <property type="match status" value="1"/>
</dbReference>
<gene>
    <name evidence="6" type="ORF">BGZ70_003598</name>
</gene>
<dbReference type="InterPro" id="IPR036858">
    <property type="entry name" value="Cyclin-dep_kinase_reg-sub_sf"/>
</dbReference>
<dbReference type="Proteomes" id="UP000738359">
    <property type="component" value="Unassembled WGS sequence"/>
</dbReference>
<proteinExistence type="inferred from homology"/>
<comment type="caution">
    <text evidence="6">The sequence shown here is derived from an EMBL/GenBank/DDBJ whole genome shotgun (WGS) entry which is preliminary data.</text>
</comment>
<dbReference type="GO" id="GO:0016538">
    <property type="term" value="F:cyclin-dependent protein serine/threonine kinase regulator activity"/>
    <property type="evidence" value="ECO:0007669"/>
    <property type="project" value="InterPro"/>
</dbReference>
<reference evidence="6" key="1">
    <citation type="journal article" date="2020" name="Fungal Divers.">
        <title>Resolving the Mortierellaceae phylogeny through synthesis of multi-gene phylogenetics and phylogenomics.</title>
        <authorList>
            <person name="Vandepol N."/>
            <person name="Liber J."/>
            <person name="Desiro A."/>
            <person name="Na H."/>
            <person name="Kennedy M."/>
            <person name="Barry K."/>
            <person name="Grigoriev I.V."/>
            <person name="Miller A.N."/>
            <person name="O'Donnell K."/>
            <person name="Stajich J.E."/>
            <person name="Bonito G."/>
        </authorList>
    </citation>
    <scope>NUCLEOTIDE SEQUENCE</scope>
    <source>
        <strain evidence="6">CK1249</strain>
    </source>
</reference>
<keyword evidence="7" id="KW-1185">Reference proteome</keyword>
<evidence type="ECO:0000256" key="5">
    <source>
        <dbReference type="SAM" id="MobiDB-lite"/>
    </source>
</evidence>
<feature type="region of interest" description="Disordered" evidence="5">
    <location>
        <begin position="56"/>
        <end position="75"/>
    </location>
</feature>
<comment type="function">
    <text evidence="4">Binds to the catalytic subunit of the cyclin dependent kinases and is essential for their biological function.</text>
</comment>
<dbReference type="SUPFAM" id="SSF55637">
    <property type="entry name" value="Cell cycle regulatory proteins"/>
    <property type="match status" value="1"/>
</dbReference>
<comment type="similarity">
    <text evidence="1 4">Belongs to the CKS family.</text>
</comment>
<accession>A0A9P6M794</accession>
<evidence type="ECO:0000256" key="3">
    <source>
        <dbReference type="ARBA" id="ARBA00023306"/>
    </source>
</evidence>
<name>A0A9P6M794_MORAP</name>
<dbReference type="Gene3D" id="3.30.170.10">
    <property type="entry name" value="Cyclin-dependent kinase, regulatory subunit"/>
    <property type="match status" value="1"/>
</dbReference>
<dbReference type="GO" id="GO:0051301">
    <property type="term" value="P:cell division"/>
    <property type="evidence" value="ECO:0007669"/>
    <property type="project" value="UniProtKB-UniRule"/>
</dbReference>
<evidence type="ECO:0000313" key="6">
    <source>
        <dbReference type="EMBL" id="KAF9968463.1"/>
    </source>
</evidence>
<organism evidence="6 7">
    <name type="scientific">Mortierella alpina</name>
    <name type="common">Oleaginous fungus</name>
    <name type="synonym">Mortierella renispora</name>
    <dbReference type="NCBI Taxonomy" id="64518"/>
    <lineage>
        <taxon>Eukaryota</taxon>
        <taxon>Fungi</taxon>
        <taxon>Fungi incertae sedis</taxon>
        <taxon>Mucoromycota</taxon>
        <taxon>Mortierellomycotina</taxon>
        <taxon>Mortierellomycetes</taxon>
        <taxon>Mortierellales</taxon>
        <taxon>Mortierellaceae</taxon>
        <taxon>Mortierella</taxon>
    </lineage>
</organism>
<sequence length="164" mass="19307">MLSANEAHADSSLKHPAHQQQHHASNTGHISNNNTNNGNVAMMPQQPYQQYVPQVQFQHSSQHHHSNHRQEEEKARIRAEQRAKDIAKNAEHIFYSTRYYDDLWEHVSLPKAIARHVPNPNELMTEEEWRSLGVKQSQGWEHYMIHSPEPHVLLFKREKDYQLK</sequence>
<dbReference type="OrthoDB" id="440676at2759"/>
<keyword evidence="2 4" id="KW-0132">Cell division</keyword>
<evidence type="ECO:0000313" key="7">
    <source>
        <dbReference type="Proteomes" id="UP000738359"/>
    </source>
</evidence>
<feature type="compositionally biased region" description="Low complexity" evidence="5">
    <location>
        <begin position="25"/>
        <end position="42"/>
    </location>
</feature>
<dbReference type="AlphaFoldDB" id="A0A9P6M794"/>
<evidence type="ECO:0000256" key="1">
    <source>
        <dbReference type="ARBA" id="ARBA00007782"/>
    </source>
</evidence>